<keyword evidence="4" id="KW-0564">Palmitate</keyword>
<dbReference type="AlphaFoldDB" id="A0A1G6GPZ5"/>
<feature type="signal peptide" evidence="6">
    <location>
        <begin position="1"/>
        <end position="20"/>
    </location>
</feature>
<reference evidence="8" key="1">
    <citation type="submission" date="2016-09" db="EMBL/GenBank/DDBJ databases">
        <authorList>
            <person name="Varghese N."/>
            <person name="Submissions S."/>
        </authorList>
    </citation>
    <scope>NUCLEOTIDE SEQUENCE [LARGE SCALE GENOMIC DNA]</scope>
    <source>
        <strain evidence="8">S5</strain>
    </source>
</reference>
<keyword evidence="3" id="KW-0472">Membrane</keyword>
<proteinExistence type="predicted"/>
<evidence type="ECO:0000256" key="2">
    <source>
        <dbReference type="ARBA" id="ARBA00022729"/>
    </source>
</evidence>
<dbReference type="SUPFAM" id="SSF53850">
    <property type="entry name" value="Periplasmic binding protein-like II"/>
    <property type="match status" value="1"/>
</dbReference>
<keyword evidence="5" id="KW-0449">Lipoprotein</keyword>
<dbReference type="PANTHER" id="PTHR43649">
    <property type="entry name" value="ARABINOSE-BINDING PROTEIN-RELATED"/>
    <property type="match status" value="1"/>
</dbReference>
<keyword evidence="8" id="KW-1185">Reference proteome</keyword>
<evidence type="ECO:0000256" key="1">
    <source>
        <dbReference type="ARBA" id="ARBA00022475"/>
    </source>
</evidence>
<protein>
    <submittedName>
        <fullName evidence="7">Carbohydrate ABC transporter substrate-binding protein, CUT1 family</fullName>
    </submittedName>
</protein>
<dbReference type="PROSITE" id="PS51257">
    <property type="entry name" value="PROKAR_LIPOPROTEIN"/>
    <property type="match status" value="1"/>
</dbReference>
<evidence type="ECO:0000256" key="5">
    <source>
        <dbReference type="ARBA" id="ARBA00023288"/>
    </source>
</evidence>
<organism evidence="7 8">
    <name type="scientific">Pelagirhabdus alkalitolerans</name>
    <dbReference type="NCBI Taxonomy" id="1612202"/>
    <lineage>
        <taxon>Bacteria</taxon>
        <taxon>Bacillati</taxon>
        <taxon>Bacillota</taxon>
        <taxon>Bacilli</taxon>
        <taxon>Bacillales</taxon>
        <taxon>Bacillaceae</taxon>
        <taxon>Pelagirhabdus</taxon>
    </lineage>
</organism>
<evidence type="ECO:0000313" key="8">
    <source>
        <dbReference type="Proteomes" id="UP000242949"/>
    </source>
</evidence>
<accession>A0A1G6GPZ5</accession>
<evidence type="ECO:0000256" key="6">
    <source>
        <dbReference type="SAM" id="SignalP"/>
    </source>
</evidence>
<evidence type="ECO:0000256" key="3">
    <source>
        <dbReference type="ARBA" id="ARBA00023136"/>
    </source>
</evidence>
<gene>
    <name evidence="7" type="ORF">SAMN05421734_101360</name>
</gene>
<dbReference type="EMBL" id="FMYI01000001">
    <property type="protein sequence ID" value="SDB83883.1"/>
    <property type="molecule type" value="Genomic_DNA"/>
</dbReference>
<dbReference type="Gene3D" id="3.40.190.10">
    <property type="entry name" value="Periplasmic binding protein-like II"/>
    <property type="match status" value="2"/>
</dbReference>
<dbReference type="InterPro" id="IPR050490">
    <property type="entry name" value="Bact_solute-bd_prot1"/>
</dbReference>
<dbReference type="Pfam" id="PF01547">
    <property type="entry name" value="SBP_bac_1"/>
    <property type="match status" value="1"/>
</dbReference>
<sequence length="426" mass="48699">MMKKYVKGFLFAVLITLVLAGCGNGDENGNDQAGDSEAEAVELTLFSSVTNESDQAIFEEVIERFEEENDHIQIDYNFPTSEYESMMRVRMGADDMPDLFDTHGWAVNRYGDYTMDLRDMDWVDNLDPSLEPIITDDDGKVYAYPMNQANDGLTYNVGILEEYDIDVPETFDELMDALREIRDQSDGEVTPLWFPGSDRYSLGYFLDIMSTPLLVTHEDHDYSEELKAGEYGWDEYTYLPEKLLQMQEEDLLNVDVLTAQTHEQTQLFAQDKIGFVMGTLPVDSIHELNEDIELGIMPVPPIHDGGEKSWIGGERFTLAVAQNSDHPEEAKQFIEFLAQPDIAQKVAEGTNLPSGLENVSAEIYYQDFYEEYDDVIVEPYFDREFLPSGMWDVYGETAQELLSGRMTPEEVTEQMAAEYNRLYDEE</sequence>
<dbReference type="Proteomes" id="UP000242949">
    <property type="component" value="Unassembled WGS sequence"/>
</dbReference>
<name>A0A1G6GPZ5_9BACI</name>
<dbReference type="STRING" id="1612202.SAMN05421734_101360"/>
<keyword evidence="2 6" id="KW-0732">Signal</keyword>
<evidence type="ECO:0000313" key="7">
    <source>
        <dbReference type="EMBL" id="SDB83883.1"/>
    </source>
</evidence>
<feature type="chain" id="PRO_5039432835" evidence="6">
    <location>
        <begin position="21"/>
        <end position="426"/>
    </location>
</feature>
<keyword evidence="1" id="KW-1003">Cell membrane</keyword>
<evidence type="ECO:0000256" key="4">
    <source>
        <dbReference type="ARBA" id="ARBA00023139"/>
    </source>
</evidence>
<dbReference type="PANTHER" id="PTHR43649:SF33">
    <property type="entry name" value="POLYGALACTURONAN_RHAMNOGALACTURONAN-BINDING PROTEIN YTCQ"/>
    <property type="match status" value="1"/>
</dbReference>
<dbReference type="InterPro" id="IPR006059">
    <property type="entry name" value="SBP"/>
</dbReference>